<sequence length="100" mass="10591">MAVQKVSPYVAHVFVCTNDRGGARKSCADDNSELVKAALKRVVDEKGWKGNVRVSTSGCMGLCATGPNVMIYPQKVLFSGVSPDDVDGIVSAIERFVADG</sequence>
<dbReference type="Gene3D" id="3.40.30.10">
    <property type="entry name" value="Glutaredoxin"/>
    <property type="match status" value="1"/>
</dbReference>
<protein>
    <submittedName>
        <fullName evidence="1">Ferredoxin</fullName>
    </submittedName>
</protein>
<name>A0A101J621_CHLLI</name>
<gene>
    <name evidence="1" type="ORF">ASB62_08465</name>
</gene>
<dbReference type="Proteomes" id="UP000053937">
    <property type="component" value="Unassembled WGS sequence"/>
</dbReference>
<dbReference type="OrthoDB" id="9800692at2"/>
<organism evidence="1 2">
    <name type="scientific">Chlorobium limicola</name>
    <dbReference type="NCBI Taxonomy" id="1092"/>
    <lineage>
        <taxon>Bacteria</taxon>
        <taxon>Pseudomonadati</taxon>
        <taxon>Chlorobiota</taxon>
        <taxon>Chlorobiia</taxon>
        <taxon>Chlorobiales</taxon>
        <taxon>Chlorobiaceae</taxon>
        <taxon>Chlorobium/Pelodictyon group</taxon>
        <taxon>Chlorobium</taxon>
    </lineage>
</organism>
<evidence type="ECO:0000313" key="2">
    <source>
        <dbReference type="Proteomes" id="UP000053937"/>
    </source>
</evidence>
<reference evidence="1 2" key="1">
    <citation type="submission" date="2015-10" db="EMBL/GenBank/DDBJ databases">
        <title>Draft Genome Sequence of Chlorobium limicola strain Frasassi Growing under Artificial Lighting in the Frasassi Cave System.</title>
        <authorList>
            <person name="Mansor M."/>
            <person name="Macalady J."/>
        </authorList>
    </citation>
    <scope>NUCLEOTIDE SEQUENCE [LARGE SCALE GENOMIC DNA]</scope>
    <source>
        <strain evidence="1 2">Frasassi</strain>
    </source>
</reference>
<dbReference type="RefSeq" id="WP_059139472.1">
    <property type="nucleotide sequence ID" value="NZ_LMBR01000216.1"/>
</dbReference>
<dbReference type="AlphaFoldDB" id="A0A101J621"/>
<comment type="caution">
    <text evidence="1">The sequence shown here is derived from an EMBL/GenBank/DDBJ whole genome shotgun (WGS) entry which is preliminary data.</text>
</comment>
<dbReference type="CDD" id="cd02980">
    <property type="entry name" value="TRX_Fd_family"/>
    <property type="match status" value="1"/>
</dbReference>
<proteinExistence type="predicted"/>
<dbReference type="SUPFAM" id="SSF52833">
    <property type="entry name" value="Thioredoxin-like"/>
    <property type="match status" value="1"/>
</dbReference>
<keyword evidence="2" id="KW-1185">Reference proteome</keyword>
<dbReference type="EMBL" id="LMBR01000216">
    <property type="protein sequence ID" value="KUL20851.1"/>
    <property type="molecule type" value="Genomic_DNA"/>
</dbReference>
<evidence type="ECO:0000313" key="1">
    <source>
        <dbReference type="EMBL" id="KUL20851.1"/>
    </source>
</evidence>
<accession>A0A101J621</accession>
<dbReference type="InterPro" id="IPR036249">
    <property type="entry name" value="Thioredoxin-like_sf"/>
</dbReference>